<evidence type="ECO:0000313" key="12">
    <source>
        <dbReference type="WBParaSite" id="PSAMB.scaffold13491size2241.g35508.t1"/>
    </source>
</evidence>
<accession>A0A914UXS3</accession>
<protein>
    <submittedName>
        <fullName evidence="12">Cadherin domain-containing protein</fullName>
    </submittedName>
</protein>
<keyword evidence="5 9" id="KW-0106">Calcium</keyword>
<organism evidence="11 12">
    <name type="scientific">Plectus sambesii</name>
    <dbReference type="NCBI Taxonomy" id="2011161"/>
    <lineage>
        <taxon>Eukaryota</taxon>
        <taxon>Metazoa</taxon>
        <taxon>Ecdysozoa</taxon>
        <taxon>Nematoda</taxon>
        <taxon>Chromadorea</taxon>
        <taxon>Plectida</taxon>
        <taxon>Plectina</taxon>
        <taxon>Plectoidea</taxon>
        <taxon>Plectidae</taxon>
        <taxon>Plectus</taxon>
    </lineage>
</organism>
<evidence type="ECO:0000256" key="3">
    <source>
        <dbReference type="ARBA" id="ARBA00022729"/>
    </source>
</evidence>
<keyword evidence="7" id="KW-1133">Transmembrane helix</keyword>
<dbReference type="Gene3D" id="2.60.40.60">
    <property type="entry name" value="Cadherins"/>
    <property type="match status" value="3"/>
</dbReference>
<evidence type="ECO:0000259" key="10">
    <source>
        <dbReference type="PROSITE" id="PS50268"/>
    </source>
</evidence>
<dbReference type="GO" id="GO:0005911">
    <property type="term" value="C:cell-cell junction"/>
    <property type="evidence" value="ECO:0007669"/>
    <property type="project" value="TreeGrafter"/>
</dbReference>
<dbReference type="GO" id="GO:0005509">
    <property type="term" value="F:calcium ion binding"/>
    <property type="evidence" value="ECO:0007669"/>
    <property type="project" value="UniProtKB-UniRule"/>
</dbReference>
<keyword evidence="3" id="KW-0732">Signal</keyword>
<dbReference type="PRINTS" id="PR00205">
    <property type="entry name" value="CADHERIN"/>
</dbReference>
<dbReference type="PROSITE" id="PS00232">
    <property type="entry name" value="CADHERIN_1"/>
    <property type="match status" value="2"/>
</dbReference>
<evidence type="ECO:0000256" key="9">
    <source>
        <dbReference type="PROSITE-ProRule" id="PRU00043"/>
    </source>
</evidence>
<dbReference type="PANTHER" id="PTHR24025:SF23">
    <property type="entry name" value="NEURAL-CADHERIN"/>
    <property type="match status" value="1"/>
</dbReference>
<dbReference type="WBParaSite" id="PSAMB.scaffold13491size2241.g35508.t1">
    <property type="protein sequence ID" value="PSAMB.scaffold13491size2241.g35508.t1"/>
    <property type="gene ID" value="PSAMB.scaffold13491size2241.g35508"/>
</dbReference>
<evidence type="ECO:0000256" key="1">
    <source>
        <dbReference type="ARBA" id="ARBA00004167"/>
    </source>
</evidence>
<sequence length="230" mass="24951">METHWMAAWAKYALMGGEGRSPRLSSTGRVIITVLDSNDNTPVFDQPYYTAQIAENATVGTKILQVTATDTDKDANGAIHYSLRKSNDALPFAIDSETGVISTKKLLDRETFSSWTMAVIAEDSGEIFRQSSSINVTVTILDVNDNAPIIRNGRLDAYIKNSLTTGDFVYAVDAFDPDEGINGRLKFELSGKDAAKFSIDQNGVIVSTVAVKALDTFSLMATVYDGMGLN</sequence>
<dbReference type="SUPFAM" id="SSF49313">
    <property type="entry name" value="Cadherin-like"/>
    <property type="match status" value="2"/>
</dbReference>
<feature type="domain" description="Cadherin" evidence="10">
    <location>
        <begin position="19"/>
        <end position="44"/>
    </location>
</feature>
<evidence type="ECO:0000256" key="2">
    <source>
        <dbReference type="ARBA" id="ARBA00022692"/>
    </source>
</evidence>
<evidence type="ECO:0000256" key="7">
    <source>
        <dbReference type="ARBA" id="ARBA00022989"/>
    </source>
</evidence>
<dbReference type="InterPro" id="IPR050971">
    <property type="entry name" value="Cadherin-domain_protein"/>
</dbReference>
<evidence type="ECO:0000256" key="6">
    <source>
        <dbReference type="ARBA" id="ARBA00022889"/>
    </source>
</evidence>
<evidence type="ECO:0000313" key="11">
    <source>
        <dbReference type="Proteomes" id="UP000887566"/>
    </source>
</evidence>
<dbReference type="InterPro" id="IPR015919">
    <property type="entry name" value="Cadherin-like_sf"/>
</dbReference>
<name>A0A914UXS3_9BILA</name>
<dbReference type="PANTHER" id="PTHR24025">
    <property type="entry name" value="DESMOGLEIN FAMILY MEMBER"/>
    <property type="match status" value="1"/>
</dbReference>
<keyword evidence="4" id="KW-0677">Repeat</keyword>
<keyword evidence="11" id="KW-1185">Reference proteome</keyword>
<dbReference type="CDD" id="cd11304">
    <property type="entry name" value="Cadherin_repeat"/>
    <property type="match status" value="2"/>
</dbReference>
<proteinExistence type="predicted"/>
<keyword evidence="2" id="KW-0812">Transmembrane</keyword>
<dbReference type="FunFam" id="2.60.40.60:FF:000033">
    <property type="entry name" value="FAT atypical cadherin 1"/>
    <property type="match status" value="1"/>
</dbReference>
<dbReference type="AlphaFoldDB" id="A0A914UXS3"/>
<dbReference type="InterPro" id="IPR020894">
    <property type="entry name" value="Cadherin_CS"/>
</dbReference>
<dbReference type="InterPro" id="IPR002126">
    <property type="entry name" value="Cadherin-like_dom"/>
</dbReference>
<evidence type="ECO:0000256" key="5">
    <source>
        <dbReference type="ARBA" id="ARBA00022837"/>
    </source>
</evidence>
<dbReference type="SMART" id="SM00112">
    <property type="entry name" value="CA"/>
    <property type="match status" value="1"/>
</dbReference>
<dbReference type="GO" id="GO:0007156">
    <property type="term" value="P:homophilic cell adhesion via plasma membrane adhesion molecules"/>
    <property type="evidence" value="ECO:0007669"/>
    <property type="project" value="InterPro"/>
</dbReference>
<comment type="subcellular location">
    <subcellularLocation>
        <location evidence="1">Membrane</location>
        <topology evidence="1">Single-pass membrane protein</topology>
    </subcellularLocation>
</comment>
<reference evidence="12" key="1">
    <citation type="submission" date="2022-11" db="UniProtKB">
        <authorList>
            <consortium name="WormBaseParasite"/>
        </authorList>
    </citation>
    <scope>IDENTIFICATION</scope>
</reference>
<dbReference type="PROSITE" id="PS50268">
    <property type="entry name" value="CADHERIN_2"/>
    <property type="match status" value="2"/>
</dbReference>
<dbReference type="GO" id="GO:0005886">
    <property type="term" value="C:plasma membrane"/>
    <property type="evidence" value="ECO:0007669"/>
    <property type="project" value="InterPro"/>
</dbReference>
<feature type="domain" description="Cadherin" evidence="10">
    <location>
        <begin position="45"/>
        <end position="150"/>
    </location>
</feature>
<keyword evidence="8" id="KW-0472">Membrane</keyword>
<dbReference type="Pfam" id="PF00028">
    <property type="entry name" value="Cadherin"/>
    <property type="match status" value="1"/>
</dbReference>
<keyword evidence="6" id="KW-0130">Cell adhesion</keyword>
<dbReference type="Proteomes" id="UP000887566">
    <property type="component" value="Unplaced"/>
</dbReference>
<evidence type="ECO:0000256" key="8">
    <source>
        <dbReference type="ARBA" id="ARBA00023136"/>
    </source>
</evidence>
<evidence type="ECO:0000256" key="4">
    <source>
        <dbReference type="ARBA" id="ARBA00022737"/>
    </source>
</evidence>